<organism evidence="1 2">
    <name type="scientific">Candidatus Roizmanbacteria bacterium RIFOXYA1_FULL_41_12</name>
    <dbReference type="NCBI Taxonomy" id="1802082"/>
    <lineage>
        <taxon>Bacteria</taxon>
        <taxon>Candidatus Roizmaniibacteriota</taxon>
    </lineage>
</organism>
<comment type="caution">
    <text evidence="1">The sequence shown here is derived from an EMBL/GenBank/DDBJ whole genome shotgun (WGS) entry which is preliminary data.</text>
</comment>
<dbReference type="Proteomes" id="UP000178450">
    <property type="component" value="Unassembled WGS sequence"/>
</dbReference>
<reference evidence="1 2" key="1">
    <citation type="journal article" date="2016" name="Nat. Commun.">
        <title>Thousands of microbial genomes shed light on interconnected biogeochemical processes in an aquifer system.</title>
        <authorList>
            <person name="Anantharaman K."/>
            <person name="Brown C.T."/>
            <person name="Hug L.A."/>
            <person name="Sharon I."/>
            <person name="Castelle C.J."/>
            <person name="Probst A.J."/>
            <person name="Thomas B.C."/>
            <person name="Singh A."/>
            <person name="Wilkins M.J."/>
            <person name="Karaoz U."/>
            <person name="Brodie E.L."/>
            <person name="Williams K.H."/>
            <person name="Hubbard S.S."/>
            <person name="Banfield J.F."/>
        </authorList>
    </citation>
    <scope>NUCLEOTIDE SEQUENCE [LARGE SCALE GENOMIC DNA]</scope>
</reference>
<evidence type="ECO:0000313" key="2">
    <source>
        <dbReference type="Proteomes" id="UP000178450"/>
    </source>
</evidence>
<evidence type="ECO:0000313" key="1">
    <source>
        <dbReference type="EMBL" id="OGK67000.1"/>
    </source>
</evidence>
<protein>
    <submittedName>
        <fullName evidence="1">Uncharacterized protein</fullName>
    </submittedName>
</protein>
<gene>
    <name evidence="1" type="ORF">A2209_03005</name>
</gene>
<sequence length="258" mass="29978">MTQENSSVCFSREFRVKQAYFDSQNEIIPPRHITQDTELAAEHTIGLYELICLLELLYKEQIPTTYIFHCYDPRFYRENGPTIRDVMEAVNLLSKGPSEDDHIHYYDFMSLAYWAPDVIGPRNHLPPYQTIYPLPAFFNGVFDLDINSHNVSFQRAIQLFLGTQTNSRALLLPRSRCKGEDIRGDFLNVVKYLTADHQEEALLLPPEHAEDEYDLALMPDFVLLENGISVIRVNERGELVTLPRQNSTKIYTNHLNFY</sequence>
<proteinExistence type="predicted"/>
<dbReference type="EMBL" id="MGBG01000002">
    <property type="protein sequence ID" value="OGK67000.1"/>
    <property type="molecule type" value="Genomic_DNA"/>
</dbReference>
<name>A0A1F7KGK9_9BACT</name>
<dbReference type="AlphaFoldDB" id="A0A1F7KGK9"/>
<accession>A0A1F7KGK9</accession>